<reference evidence="2" key="2">
    <citation type="submission" date="2020-09" db="EMBL/GenBank/DDBJ databases">
        <authorList>
            <person name="Sun Q."/>
            <person name="Kim S."/>
        </authorList>
    </citation>
    <scope>NUCLEOTIDE SEQUENCE</scope>
    <source>
        <strain evidence="2">KCTC 12870</strain>
    </source>
</reference>
<keyword evidence="1" id="KW-1133">Transmembrane helix</keyword>
<sequence>MTTNAVNLPAPKPHDLRLFIKEFGKFAVIQFIVLGFCLYCFFSFPRDNDPSAWGLEKRQRMETTPGPRLVIMGDSNVVLGLNSGPIAAAFPEYHPVNAGLYAFLGHRIILEEIADMVQKDDVVVLTWAYSHFAKNEIQSLYYHYAVQRPESFKHFTWEETSWFLDSGMTLIKEAMKRTRKIVLRHERDPFGKPYGRDNLNEYGDGIGHYGMPSPPGTTTTIKQLVCTPDGYTGKVIDMLNDFNARMEAKGAHVLFAYPPISEASYEENKEALQLLDKTLRTELDFPVINQQNEKFYEPEEFFDTAYHLKKDAVFDRTDRLIENLRPYLLIEPESEKVAPQNQP</sequence>
<feature type="transmembrane region" description="Helical" evidence="1">
    <location>
        <begin position="26"/>
        <end position="44"/>
    </location>
</feature>
<gene>
    <name evidence="2" type="ORF">GCM10007047_14090</name>
</gene>
<evidence type="ECO:0000313" key="3">
    <source>
        <dbReference type="Proteomes" id="UP000642829"/>
    </source>
</evidence>
<keyword evidence="1" id="KW-0472">Membrane</keyword>
<reference evidence="2" key="1">
    <citation type="journal article" date="2014" name="Int. J. Syst. Evol. Microbiol.">
        <title>Complete genome sequence of Corynebacterium casei LMG S-19264T (=DSM 44701T), isolated from a smear-ripened cheese.</title>
        <authorList>
            <consortium name="US DOE Joint Genome Institute (JGI-PGF)"/>
            <person name="Walter F."/>
            <person name="Albersmeier A."/>
            <person name="Kalinowski J."/>
            <person name="Ruckert C."/>
        </authorList>
    </citation>
    <scope>NUCLEOTIDE SEQUENCE</scope>
    <source>
        <strain evidence="2">KCTC 12870</strain>
    </source>
</reference>
<name>A0A8J3GCK3_9BACT</name>
<dbReference type="AlphaFoldDB" id="A0A8J3GCK3"/>
<dbReference type="RefSeq" id="WP_189513380.1">
    <property type="nucleotide sequence ID" value="NZ_BMXG01000007.1"/>
</dbReference>
<proteinExistence type="predicted"/>
<comment type="caution">
    <text evidence="2">The sequence shown here is derived from an EMBL/GenBank/DDBJ whole genome shotgun (WGS) entry which is preliminary data.</text>
</comment>
<evidence type="ECO:0000256" key="1">
    <source>
        <dbReference type="SAM" id="Phobius"/>
    </source>
</evidence>
<dbReference type="EMBL" id="BMXG01000007">
    <property type="protein sequence ID" value="GHB99155.1"/>
    <property type="molecule type" value="Genomic_DNA"/>
</dbReference>
<dbReference type="Proteomes" id="UP000642829">
    <property type="component" value="Unassembled WGS sequence"/>
</dbReference>
<accession>A0A8J3GCK3</accession>
<organism evidence="2 3">
    <name type="scientific">Cerasicoccus arenae</name>
    <dbReference type="NCBI Taxonomy" id="424488"/>
    <lineage>
        <taxon>Bacteria</taxon>
        <taxon>Pseudomonadati</taxon>
        <taxon>Verrucomicrobiota</taxon>
        <taxon>Opitutia</taxon>
        <taxon>Puniceicoccales</taxon>
        <taxon>Cerasicoccaceae</taxon>
        <taxon>Cerasicoccus</taxon>
    </lineage>
</organism>
<protein>
    <submittedName>
        <fullName evidence="2">Uncharacterized protein</fullName>
    </submittedName>
</protein>
<evidence type="ECO:0000313" key="2">
    <source>
        <dbReference type="EMBL" id="GHB99155.1"/>
    </source>
</evidence>
<keyword evidence="3" id="KW-1185">Reference proteome</keyword>
<keyword evidence="1" id="KW-0812">Transmembrane</keyword>